<dbReference type="EMBL" id="FPBZ01000010">
    <property type="protein sequence ID" value="SFU61501.1"/>
    <property type="molecule type" value="Genomic_DNA"/>
</dbReference>
<gene>
    <name evidence="1" type="ORF">SAMN05216417_11055</name>
</gene>
<organism evidence="1 2">
    <name type="scientific">Nitrosospira multiformis</name>
    <dbReference type="NCBI Taxonomy" id="1231"/>
    <lineage>
        <taxon>Bacteria</taxon>
        <taxon>Pseudomonadati</taxon>
        <taxon>Pseudomonadota</taxon>
        <taxon>Betaproteobacteria</taxon>
        <taxon>Nitrosomonadales</taxon>
        <taxon>Nitrosomonadaceae</taxon>
        <taxon>Nitrosospira</taxon>
    </lineage>
</organism>
<name>A0A1I7HLI4_9PROT</name>
<accession>A0A1I7HLI4</accession>
<dbReference type="AlphaFoldDB" id="A0A1I7HLI4"/>
<evidence type="ECO:0000313" key="2">
    <source>
        <dbReference type="Proteomes" id="UP000182649"/>
    </source>
</evidence>
<sequence length="55" mass="6227">MHLHPDLREGDNLRVLACSLHARSKFSSKIADMKVAGIKNRDNDNLLESFGYDKV</sequence>
<evidence type="ECO:0000313" key="1">
    <source>
        <dbReference type="EMBL" id="SFU61501.1"/>
    </source>
</evidence>
<proteinExistence type="predicted"/>
<dbReference type="Proteomes" id="UP000182649">
    <property type="component" value="Unassembled WGS sequence"/>
</dbReference>
<protein>
    <submittedName>
        <fullName evidence="1">Uncharacterized protein</fullName>
    </submittedName>
</protein>
<reference evidence="1 2" key="1">
    <citation type="submission" date="2016-10" db="EMBL/GenBank/DDBJ databases">
        <authorList>
            <person name="de Groot N.N."/>
        </authorList>
    </citation>
    <scope>NUCLEOTIDE SEQUENCE [LARGE SCALE GENOMIC DNA]</scope>
    <source>
        <strain evidence="1 2">Nl14</strain>
    </source>
</reference>